<protein>
    <recommendedName>
        <fullName evidence="2">Beta-ketoacyl synthase N-terminal domain-containing protein</fullName>
    </recommendedName>
</protein>
<organism evidence="1">
    <name type="scientific">Streptomyces sp. CMC78</name>
    <dbReference type="NCBI Taxonomy" id="3231512"/>
    <lineage>
        <taxon>Bacteria</taxon>
        <taxon>Bacillati</taxon>
        <taxon>Actinomycetota</taxon>
        <taxon>Actinomycetes</taxon>
        <taxon>Kitasatosporales</taxon>
        <taxon>Streptomycetaceae</taxon>
        <taxon>Streptomyces</taxon>
    </lineage>
</organism>
<dbReference type="InterPro" id="IPR016039">
    <property type="entry name" value="Thiolase-like"/>
</dbReference>
<reference evidence="1" key="1">
    <citation type="submission" date="2024-07" db="EMBL/GenBank/DDBJ databases">
        <title>Complete genome sequences of cellulolytic bacteria, Kitasatospora sp. CMC57 and Streptomyces sp. CMC78, isolated from Japanese agricultural soil.</title>
        <authorList>
            <person name="Hashimoto T."/>
            <person name="Ito M."/>
            <person name="Iwamoto M."/>
            <person name="Fukahori D."/>
            <person name="Shoda T."/>
            <person name="Sakoda M."/>
            <person name="Morohoshi T."/>
            <person name="Mitsuboshi M."/>
            <person name="Nishizawa T."/>
        </authorList>
    </citation>
    <scope>NUCLEOTIDE SEQUENCE</scope>
    <source>
        <strain evidence="1">CMC78</strain>
    </source>
</reference>
<dbReference type="EMBL" id="AP035884">
    <property type="protein sequence ID" value="BFP54829.1"/>
    <property type="molecule type" value="Genomic_DNA"/>
</dbReference>
<dbReference type="KEGG" id="stcm:SCMC78_46360"/>
<dbReference type="GO" id="GO:0016747">
    <property type="term" value="F:acyltransferase activity, transferring groups other than amino-acyl groups"/>
    <property type="evidence" value="ECO:0007669"/>
    <property type="project" value="UniProtKB-ARBA"/>
</dbReference>
<sequence>MNEMTTVTASSVVRAPDGRPFHEDPAVLGFYRDLVEPFGSTVDEQSLRDGRNVFHKDLVDRLVGSEGVDGSADLVIVTHALPDVHPFTAVASHLNMLLGGGAQSFSISEQGLAAPFTALRIIAAFQRGGRSERAALAVLEQTTLPTPHPLVDSGGLVDSGALLVFERGEGLRVGGVESFDDEEATAVRLAELAPDGGDGTLIVLGPWVPEQEPGVEARSHRVAPGSYCTSVWLDLAQHWQEWRRDHRRVVLCDTDPLTGRGHLALLTTDPAAA</sequence>
<evidence type="ECO:0008006" key="2">
    <source>
        <dbReference type="Google" id="ProtNLM"/>
    </source>
</evidence>
<accession>A0AB33KH13</accession>
<proteinExistence type="predicted"/>
<gene>
    <name evidence="1" type="ORF">SCMC78_46360</name>
</gene>
<dbReference type="Gene3D" id="3.40.47.10">
    <property type="match status" value="1"/>
</dbReference>
<evidence type="ECO:0000313" key="1">
    <source>
        <dbReference type="EMBL" id="BFP54829.1"/>
    </source>
</evidence>
<dbReference type="AlphaFoldDB" id="A0AB33KH13"/>
<name>A0AB33KH13_9ACTN</name>